<accession>A0A8H6E145</accession>
<dbReference type="SMART" id="SM01236">
    <property type="entry name" value="Haem_oxygenase_2"/>
    <property type="match status" value="1"/>
</dbReference>
<protein>
    <submittedName>
        <fullName evidence="1">Uncharacterized protein</fullName>
    </submittedName>
</protein>
<keyword evidence="2" id="KW-1185">Reference proteome</keyword>
<organism evidence="1 2">
    <name type="scientific">Petromyces alliaceus</name>
    <name type="common">Aspergillus alliaceus</name>
    <dbReference type="NCBI Taxonomy" id="209559"/>
    <lineage>
        <taxon>Eukaryota</taxon>
        <taxon>Fungi</taxon>
        <taxon>Dikarya</taxon>
        <taxon>Ascomycota</taxon>
        <taxon>Pezizomycotina</taxon>
        <taxon>Eurotiomycetes</taxon>
        <taxon>Eurotiomycetidae</taxon>
        <taxon>Eurotiales</taxon>
        <taxon>Aspergillaceae</taxon>
        <taxon>Aspergillus</taxon>
        <taxon>Aspergillus subgen. Circumdati</taxon>
    </lineage>
</organism>
<dbReference type="Pfam" id="PF14518">
    <property type="entry name" value="Haem_oxygenas_2"/>
    <property type="match status" value="1"/>
</dbReference>
<sequence length="652" mass="73680">MYFKLHNIEEHPDVIDQGRNVLQACISEALQVAHKCNHPILRLGQFSDVGVEMFVQSEQEAVIMQWREYLQKRASGQGREMFLSADDAKHWLVQRAPMKFVDGAWLGYIHRATAPYAMRFVTKDLWQILSEEIGDGDLQKSHVHVFRRLLQGLNRDPGQADSREFANNRDMDDPHIWRASVLQLLISLYPAEFLPEILGYNMHFEMLTLDTLIVAKELRELNIDPTYFTLHITIDNAHSGHTAIASTAVVKYLTAIKAKQGDAAVKRVWNRVQAGYVLSSCLTPGVKGLPSSWYSSLAADVLDIFKAKAKAADGIHDTCPVRVGTKSLSEWINPQTFESEELQNEFLTSLSNSRPWVYKGDSSRSRIIRSLLWEGRMFGAFTEGEVARVRDWIDSLCEDNKQRDFIHGDYSSEQSSPLNGYAVPLDSRISSLRSNIRNLGRVGEPDIPNSRKEGPLKLTIAMDAEANLERLIPLWMAHPCLLESWVSVPWRIVSSEGCAAVRLLRAQHGFAPERPVVDGMDEARREDPLGLVEIGLDIINQTGSTAPRDLDEVLRRWPSPFAYTLATLALRPRKHTWRLFGITQAFVHLHQHLSVHGSIMSPRSRTALMEISAREQTILDALRHGELENGPEARELHAGYLMAKTEIAACFK</sequence>
<evidence type="ECO:0000313" key="2">
    <source>
        <dbReference type="Proteomes" id="UP000541154"/>
    </source>
</evidence>
<dbReference type="Proteomes" id="UP000541154">
    <property type="component" value="Unassembled WGS sequence"/>
</dbReference>
<dbReference type="InterPro" id="IPR016084">
    <property type="entry name" value="Haem_Oase-like_multi-hlx"/>
</dbReference>
<gene>
    <name evidence="1" type="ORF">ETB97_008559</name>
</gene>
<evidence type="ECO:0000313" key="1">
    <source>
        <dbReference type="EMBL" id="KAF5855736.1"/>
    </source>
</evidence>
<name>A0A8H6E145_PETAA</name>
<comment type="caution">
    <text evidence="1">The sequence shown here is derived from an EMBL/GenBank/DDBJ whole genome shotgun (WGS) entry which is preliminary data.</text>
</comment>
<proteinExistence type="predicted"/>
<reference evidence="1 2" key="1">
    <citation type="submission" date="2019-04" db="EMBL/GenBank/DDBJ databases">
        <title>Aspergillus burnettii sp. nov., novel species from soil in southeast Queensland.</title>
        <authorList>
            <person name="Gilchrist C.L.M."/>
            <person name="Pitt J.I."/>
            <person name="Lange L."/>
            <person name="Lacey H.J."/>
            <person name="Vuong D."/>
            <person name="Midgley D.J."/>
            <person name="Greenfield P."/>
            <person name="Bradbury M."/>
            <person name="Lacey E."/>
            <person name="Busk P.K."/>
            <person name="Pilgaard B."/>
            <person name="Chooi Y.H."/>
            <person name="Piggott A.M."/>
        </authorList>
    </citation>
    <scope>NUCLEOTIDE SEQUENCE [LARGE SCALE GENOMIC DNA]</scope>
    <source>
        <strain evidence="1 2">FRR 5400</strain>
    </source>
</reference>
<dbReference type="EMBL" id="SPNV01000391">
    <property type="protein sequence ID" value="KAF5855736.1"/>
    <property type="molecule type" value="Genomic_DNA"/>
</dbReference>
<dbReference type="Gene3D" id="1.20.910.10">
    <property type="entry name" value="Heme oxygenase-like"/>
    <property type="match status" value="1"/>
</dbReference>
<dbReference type="AlphaFoldDB" id="A0A8H6E145"/>